<feature type="compositionally biased region" description="Basic and acidic residues" evidence="1">
    <location>
        <begin position="191"/>
        <end position="204"/>
    </location>
</feature>
<feature type="region of interest" description="Disordered" evidence="1">
    <location>
        <begin position="183"/>
        <end position="204"/>
    </location>
</feature>
<dbReference type="EMBL" id="JAFJYH010000204">
    <property type="protein sequence ID" value="KAG4415899.1"/>
    <property type="molecule type" value="Genomic_DNA"/>
</dbReference>
<comment type="caution">
    <text evidence="2">The sequence shown here is derived from an EMBL/GenBank/DDBJ whole genome shotgun (WGS) entry which is preliminary data.</text>
</comment>
<feature type="compositionally biased region" description="Polar residues" evidence="1">
    <location>
        <begin position="25"/>
        <end position="43"/>
    </location>
</feature>
<evidence type="ECO:0000313" key="2">
    <source>
        <dbReference type="EMBL" id="KAG4415899.1"/>
    </source>
</evidence>
<accession>A0A8H7T9L1</accession>
<proteinExistence type="predicted"/>
<feature type="region of interest" description="Disordered" evidence="1">
    <location>
        <begin position="1"/>
        <end position="77"/>
    </location>
</feature>
<name>A0A8H7T9L1_9HELO</name>
<protein>
    <submittedName>
        <fullName evidence="2">Uncharacterized protein</fullName>
    </submittedName>
</protein>
<keyword evidence="3" id="KW-1185">Reference proteome</keyword>
<dbReference type="AlphaFoldDB" id="A0A8H7T9L1"/>
<evidence type="ECO:0000256" key="1">
    <source>
        <dbReference type="SAM" id="MobiDB-lite"/>
    </source>
</evidence>
<feature type="compositionally biased region" description="Basic and acidic residues" evidence="1">
    <location>
        <begin position="1"/>
        <end position="17"/>
    </location>
</feature>
<organism evidence="2 3">
    <name type="scientific">Cadophora malorum</name>
    <dbReference type="NCBI Taxonomy" id="108018"/>
    <lineage>
        <taxon>Eukaryota</taxon>
        <taxon>Fungi</taxon>
        <taxon>Dikarya</taxon>
        <taxon>Ascomycota</taxon>
        <taxon>Pezizomycotina</taxon>
        <taxon>Leotiomycetes</taxon>
        <taxon>Helotiales</taxon>
        <taxon>Ploettnerulaceae</taxon>
        <taxon>Cadophora</taxon>
    </lineage>
</organism>
<sequence>MNDTRSDHRARRGDFHHRPYAAYHSGTSRQSQISQVISPSFSAKSRHSRVEFKTPSSRSRPPFHHTHSRQVAPPEEHRRLLSVEQTKDLLEKEPTSQELHRWERTVRDRIQCGRGIPIFLPKARMTFRQAHEVRQSIWTQKFLKGMNDLMTSAATSTKTSDEQRGYIQALEDSHDDEAEIGLDQSGIASSDQRRGDGERLGIEHFDQGKIQGMDMWDIAEDHS</sequence>
<gene>
    <name evidence="2" type="ORF">IFR04_010974</name>
</gene>
<dbReference type="OrthoDB" id="10485347at2759"/>
<reference evidence="2" key="1">
    <citation type="submission" date="2021-02" db="EMBL/GenBank/DDBJ databases">
        <title>Genome sequence Cadophora malorum strain M34.</title>
        <authorList>
            <person name="Stefanovic E."/>
            <person name="Vu D."/>
            <person name="Scully C."/>
            <person name="Dijksterhuis J."/>
            <person name="Roader J."/>
            <person name="Houbraken J."/>
        </authorList>
    </citation>
    <scope>NUCLEOTIDE SEQUENCE</scope>
    <source>
        <strain evidence="2">M34</strain>
    </source>
</reference>
<dbReference type="Proteomes" id="UP000664132">
    <property type="component" value="Unassembled WGS sequence"/>
</dbReference>
<evidence type="ECO:0000313" key="3">
    <source>
        <dbReference type="Proteomes" id="UP000664132"/>
    </source>
</evidence>